<evidence type="ECO:0000256" key="7">
    <source>
        <dbReference type="ARBA" id="ARBA00023136"/>
    </source>
</evidence>
<keyword evidence="3" id="KW-0328">Glycosyltransferase</keyword>
<evidence type="ECO:0000256" key="1">
    <source>
        <dbReference type="ARBA" id="ARBA00004651"/>
    </source>
</evidence>
<keyword evidence="6 8" id="KW-1133">Transmembrane helix</keyword>
<feature type="transmembrane region" description="Helical" evidence="8">
    <location>
        <begin position="196"/>
        <end position="222"/>
    </location>
</feature>
<evidence type="ECO:0000256" key="8">
    <source>
        <dbReference type="SAM" id="Phobius"/>
    </source>
</evidence>
<name>A0ABY5L766_9SPHN</name>
<evidence type="ECO:0000313" key="9">
    <source>
        <dbReference type="EMBL" id="UUL81585.1"/>
    </source>
</evidence>
<evidence type="ECO:0000256" key="6">
    <source>
        <dbReference type="ARBA" id="ARBA00022989"/>
    </source>
</evidence>
<evidence type="ECO:0000256" key="2">
    <source>
        <dbReference type="ARBA" id="ARBA00022475"/>
    </source>
</evidence>
<feature type="transmembrane region" description="Helical" evidence="8">
    <location>
        <begin position="327"/>
        <end position="346"/>
    </location>
</feature>
<dbReference type="InterPro" id="IPR050297">
    <property type="entry name" value="LipidA_mod_glycosyltrf_83"/>
</dbReference>
<reference evidence="9" key="1">
    <citation type="submission" date="2022-07" db="EMBL/GenBank/DDBJ databases">
        <title>Sphingomonas sp. nov., a novel bacterium isolated from the north slope of the Mount Everest.</title>
        <authorList>
            <person name="Cui X."/>
            <person name="Liu Y."/>
        </authorList>
    </citation>
    <scope>NUCLEOTIDE SEQUENCE</scope>
    <source>
        <strain evidence="9">S5-59</strain>
    </source>
</reference>
<keyword evidence="5 8" id="KW-0812">Transmembrane</keyword>
<feature type="transmembrane region" description="Helical" evidence="8">
    <location>
        <begin position="163"/>
        <end position="190"/>
    </location>
</feature>
<dbReference type="PANTHER" id="PTHR33908:SF11">
    <property type="entry name" value="MEMBRANE PROTEIN"/>
    <property type="match status" value="1"/>
</dbReference>
<evidence type="ECO:0008006" key="11">
    <source>
        <dbReference type="Google" id="ProtNLM"/>
    </source>
</evidence>
<gene>
    <name evidence="9" type="ORF">NMP03_10255</name>
</gene>
<feature type="transmembrane region" description="Helical" evidence="8">
    <location>
        <begin position="277"/>
        <end position="296"/>
    </location>
</feature>
<evidence type="ECO:0000256" key="3">
    <source>
        <dbReference type="ARBA" id="ARBA00022676"/>
    </source>
</evidence>
<evidence type="ECO:0000256" key="4">
    <source>
        <dbReference type="ARBA" id="ARBA00022679"/>
    </source>
</evidence>
<feature type="transmembrane region" description="Helical" evidence="8">
    <location>
        <begin position="138"/>
        <end position="156"/>
    </location>
</feature>
<dbReference type="RefSeq" id="WP_256505273.1">
    <property type="nucleotide sequence ID" value="NZ_CP101740.1"/>
</dbReference>
<dbReference type="Proteomes" id="UP001058533">
    <property type="component" value="Chromosome"/>
</dbReference>
<organism evidence="9 10">
    <name type="scientific">Sphingomonas qomolangmaensis</name>
    <dbReference type="NCBI Taxonomy" id="2918765"/>
    <lineage>
        <taxon>Bacteria</taxon>
        <taxon>Pseudomonadati</taxon>
        <taxon>Pseudomonadota</taxon>
        <taxon>Alphaproteobacteria</taxon>
        <taxon>Sphingomonadales</taxon>
        <taxon>Sphingomonadaceae</taxon>
        <taxon>Sphingomonas</taxon>
    </lineage>
</organism>
<sequence length="483" mass="51120">MASIPRSWSPSRLPRWAVLLLVAFAARAVTLGNPILQVDEQFYFVTAHAMHGGALPYVDIWDRKPIGLFLLYLPAAALGWPNGIVAYQILALAAAVGTAFVIAVLADRAGWRRGALAAAILYILWLNFAEGQGGQSPVFYNLLVVGAVAVLASSATRPRALGAMLLLGLAIQIKYSVVFEGAALGCWVLWQRRRDGALAVAGLAAAMIALAVAPTAAAWLWYARAGQSEAFLYANFLSILARSRDPIAEQAGNFAFVAVILAPLLVLAWLGRRGGNAVAGLLHLWLLAALAGLFAFGGWYDHYALPVIAAACACAAGFFAGDRRTPRATAIFLVALFIGGQGILLFKRHERGSAAQFAAIADAVGPGPGCLLVYSGATMLYPATGRCRTSHLVFPSHFSRTRERGAVGIDQAAALAAALAMRPERIVADTGYRGERPAIRRQLNAALARDYVTLGAFALGRKTLVVYAPAGSADPARRRSTSS</sequence>
<dbReference type="PANTHER" id="PTHR33908">
    <property type="entry name" value="MANNOSYLTRANSFERASE YKCB-RELATED"/>
    <property type="match status" value="1"/>
</dbReference>
<evidence type="ECO:0000256" key="5">
    <source>
        <dbReference type="ARBA" id="ARBA00022692"/>
    </source>
</evidence>
<keyword evidence="4" id="KW-0808">Transferase</keyword>
<feature type="transmembrane region" description="Helical" evidence="8">
    <location>
        <begin position="303"/>
        <end position="321"/>
    </location>
</feature>
<keyword evidence="2" id="KW-1003">Cell membrane</keyword>
<evidence type="ECO:0000313" key="10">
    <source>
        <dbReference type="Proteomes" id="UP001058533"/>
    </source>
</evidence>
<feature type="transmembrane region" description="Helical" evidence="8">
    <location>
        <begin position="251"/>
        <end position="271"/>
    </location>
</feature>
<accession>A0ABY5L766</accession>
<comment type="subcellular location">
    <subcellularLocation>
        <location evidence="1">Cell membrane</location>
        <topology evidence="1">Multi-pass membrane protein</topology>
    </subcellularLocation>
</comment>
<protein>
    <recommendedName>
        <fullName evidence="11">Glycosyltransferase RgtA/B/C/D-like domain-containing protein</fullName>
    </recommendedName>
</protein>
<feature type="transmembrane region" description="Helical" evidence="8">
    <location>
        <begin position="84"/>
        <end position="106"/>
    </location>
</feature>
<proteinExistence type="predicted"/>
<keyword evidence="10" id="KW-1185">Reference proteome</keyword>
<dbReference type="EMBL" id="CP101740">
    <property type="protein sequence ID" value="UUL81585.1"/>
    <property type="molecule type" value="Genomic_DNA"/>
</dbReference>
<keyword evidence="7 8" id="KW-0472">Membrane</keyword>